<dbReference type="AlphaFoldDB" id="A0A817FEJ7"/>
<evidence type="ECO:0000313" key="1">
    <source>
        <dbReference type="EMBL" id="CAF2745813.1"/>
    </source>
</evidence>
<sequence>MHKSSKAKLGHTIKKDVTASTCKMDQSFNGLDEATVEKGNWMMEHKRYHQFMKAAATSKTTIKPHSLAPTKNATSITFCKSRCSIQDKSCSTNVCSCRRHGLSFVSACGNCIRVESENADHEDVSSDKKGLELTRKWIEIYL</sequence>
<organism evidence="1 2">
    <name type="scientific">Lepeophtheirus salmonis</name>
    <name type="common">Salmon louse</name>
    <name type="synonym">Caligus salmonis</name>
    <dbReference type="NCBI Taxonomy" id="72036"/>
    <lineage>
        <taxon>Eukaryota</taxon>
        <taxon>Metazoa</taxon>
        <taxon>Ecdysozoa</taxon>
        <taxon>Arthropoda</taxon>
        <taxon>Crustacea</taxon>
        <taxon>Multicrustacea</taxon>
        <taxon>Hexanauplia</taxon>
        <taxon>Copepoda</taxon>
        <taxon>Siphonostomatoida</taxon>
        <taxon>Caligidae</taxon>
        <taxon>Lepeophtheirus</taxon>
    </lineage>
</organism>
<dbReference type="Proteomes" id="UP000675881">
    <property type="component" value="Unassembled WGS sequence"/>
</dbReference>
<name>A0A817FEJ7_LEPSM</name>
<reference evidence="1" key="1">
    <citation type="submission" date="2021-02" db="EMBL/GenBank/DDBJ databases">
        <authorList>
            <person name="Bekaert M."/>
        </authorList>
    </citation>
    <scope>NUCLEOTIDE SEQUENCE</scope>
    <source>
        <strain evidence="1">IoA-00</strain>
    </source>
</reference>
<proteinExistence type="predicted"/>
<comment type="caution">
    <text evidence="1">The sequence shown here is derived from an EMBL/GenBank/DDBJ whole genome shotgun (WGS) entry which is preliminary data.</text>
</comment>
<protein>
    <submittedName>
        <fullName evidence="1">(salmon louse) hypothetical protein</fullName>
    </submittedName>
</protein>
<gene>
    <name evidence="1" type="ORF">LSAA_278</name>
</gene>
<accession>A0A817FEJ7</accession>
<evidence type="ECO:0000313" key="2">
    <source>
        <dbReference type="Proteomes" id="UP000675881"/>
    </source>
</evidence>
<keyword evidence="2" id="KW-1185">Reference proteome</keyword>
<dbReference type="EMBL" id="CAJNVT010000114">
    <property type="protein sequence ID" value="CAF2745813.1"/>
    <property type="molecule type" value="Genomic_DNA"/>
</dbReference>